<evidence type="ECO:0000313" key="4">
    <source>
        <dbReference type="Proteomes" id="UP000324298"/>
    </source>
</evidence>
<proteinExistence type="predicted"/>
<evidence type="ECO:0000313" key="3">
    <source>
        <dbReference type="EMBL" id="KAA0888304.1"/>
    </source>
</evidence>
<dbReference type="CDD" id="cd06259">
    <property type="entry name" value="YdcF-like"/>
    <property type="match status" value="1"/>
</dbReference>
<keyword evidence="1" id="KW-0472">Membrane</keyword>
<organism evidence="3 4">
    <name type="scientific">Oryzomonas rubra</name>
    <dbReference type="NCBI Taxonomy" id="2509454"/>
    <lineage>
        <taxon>Bacteria</taxon>
        <taxon>Pseudomonadati</taxon>
        <taxon>Thermodesulfobacteriota</taxon>
        <taxon>Desulfuromonadia</taxon>
        <taxon>Geobacterales</taxon>
        <taxon>Geobacteraceae</taxon>
        <taxon>Oryzomonas</taxon>
    </lineage>
</organism>
<dbReference type="GO" id="GO:0000270">
    <property type="term" value="P:peptidoglycan metabolic process"/>
    <property type="evidence" value="ECO:0007669"/>
    <property type="project" value="TreeGrafter"/>
</dbReference>
<dbReference type="PANTHER" id="PTHR30336:SF4">
    <property type="entry name" value="ENVELOPE BIOGENESIS FACTOR ELYC"/>
    <property type="match status" value="1"/>
</dbReference>
<comment type="caution">
    <text evidence="3">The sequence shown here is derived from an EMBL/GenBank/DDBJ whole genome shotgun (WGS) entry which is preliminary data.</text>
</comment>
<dbReference type="InterPro" id="IPR014729">
    <property type="entry name" value="Rossmann-like_a/b/a_fold"/>
</dbReference>
<keyword evidence="1" id="KW-0812">Transmembrane</keyword>
<sequence length="204" mass="23212">MNIIKAFITLVIILFIVVAVLFIDFTYKTFSYRQRPVKADAIVVLAGGKGRVEEGVRLYREQRGSHLFLIGVDPSVRKGDLYRPQTGDPSSEGVILEKASRNTLENAIYGRDVIMRADVRSIVLITSRYHMKRAAILFRNALPKDVAIYPYPVDSKNLKEAWWNHGGSFHLLFSEFYKYCMFRFFFLLVPGELRESILPGASGG</sequence>
<keyword evidence="1" id="KW-1133">Transmembrane helix</keyword>
<reference evidence="3 4" key="1">
    <citation type="submission" date="2019-04" db="EMBL/GenBank/DDBJ databases">
        <title>Geobacter ruber sp. nov., ferric-reducing bacteria isolated from paddy soil.</title>
        <authorList>
            <person name="Xu Z."/>
            <person name="Masuda Y."/>
            <person name="Itoh H."/>
            <person name="Senoo K."/>
        </authorList>
    </citation>
    <scope>NUCLEOTIDE SEQUENCE [LARGE SCALE GENOMIC DNA]</scope>
    <source>
        <strain evidence="3 4">Red88</strain>
    </source>
</reference>
<keyword evidence="4" id="KW-1185">Reference proteome</keyword>
<dbReference type="InterPro" id="IPR003848">
    <property type="entry name" value="DUF218"/>
</dbReference>
<accession>A0A5A9X6A2</accession>
<gene>
    <name evidence="3" type="ORF">ET418_16325</name>
</gene>
<dbReference type="GO" id="GO:0005886">
    <property type="term" value="C:plasma membrane"/>
    <property type="evidence" value="ECO:0007669"/>
    <property type="project" value="TreeGrafter"/>
</dbReference>
<dbReference type="Proteomes" id="UP000324298">
    <property type="component" value="Unassembled WGS sequence"/>
</dbReference>
<dbReference type="RefSeq" id="WP_149309417.1">
    <property type="nucleotide sequence ID" value="NZ_SRSD01000011.1"/>
</dbReference>
<name>A0A5A9X6A2_9BACT</name>
<dbReference type="InterPro" id="IPR051599">
    <property type="entry name" value="Cell_Envelope_Assoc"/>
</dbReference>
<dbReference type="EMBL" id="SRSD01000011">
    <property type="protein sequence ID" value="KAA0888304.1"/>
    <property type="molecule type" value="Genomic_DNA"/>
</dbReference>
<dbReference type="GO" id="GO:0043164">
    <property type="term" value="P:Gram-negative-bacterium-type cell wall biogenesis"/>
    <property type="evidence" value="ECO:0007669"/>
    <property type="project" value="TreeGrafter"/>
</dbReference>
<dbReference type="OrthoDB" id="9809813at2"/>
<evidence type="ECO:0000259" key="2">
    <source>
        <dbReference type="Pfam" id="PF02698"/>
    </source>
</evidence>
<dbReference type="AlphaFoldDB" id="A0A5A9X6A2"/>
<evidence type="ECO:0000256" key="1">
    <source>
        <dbReference type="SAM" id="Phobius"/>
    </source>
</evidence>
<dbReference type="PANTHER" id="PTHR30336">
    <property type="entry name" value="INNER MEMBRANE PROTEIN, PROBABLE PERMEASE"/>
    <property type="match status" value="1"/>
</dbReference>
<protein>
    <submittedName>
        <fullName evidence="3">YdcF family protein</fullName>
    </submittedName>
</protein>
<dbReference type="Pfam" id="PF02698">
    <property type="entry name" value="DUF218"/>
    <property type="match status" value="1"/>
</dbReference>
<feature type="domain" description="DUF218" evidence="2">
    <location>
        <begin position="40"/>
        <end position="159"/>
    </location>
</feature>
<feature type="transmembrane region" description="Helical" evidence="1">
    <location>
        <begin position="6"/>
        <end position="27"/>
    </location>
</feature>
<dbReference type="Gene3D" id="3.40.50.620">
    <property type="entry name" value="HUPs"/>
    <property type="match status" value="1"/>
</dbReference>